<dbReference type="InterPro" id="IPR008969">
    <property type="entry name" value="CarboxyPept-like_regulatory"/>
</dbReference>
<keyword evidence="10" id="KW-0675">Receptor</keyword>
<dbReference type="InterPro" id="IPR039426">
    <property type="entry name" value="TonB-dep_rcpt-like"/>
</dbReference>
<feature type="domain" description="TonB-dependent receptor plug" evidence="9">
    <location>
        <begin position="114"/>
        <end position="231"/>
    </location>
</feature>
<evidence type="ECO:0000313" key="11">
    <source>
        <dbReference type="Proteomes" id="UP001139450"/>
    </source>
</evidence>
<comment type="similarity">
    <text evidence="7">Belongs to the TonB-dependent receptor family.</text>
</comment>
<evidence type="ECO:0000256" key="3">
    <source>
        <dbReference type="ARBA" id="ARBA00022452"/>
    </source>
</evidence>
<keyword evidence="4 7" id="KW-0812">Transmembrane</keyword>
<dbReference type="NCBIfam" id="TIGR04057">
    <property type="entry name" value="SusC_RagA_signa"/>
    <property type="match status" value="1"/>
</dbReference>
<dbReference type="GO" id="GO:0009279">
    <property type="term" value="C:cell outer membrane"/>
    <property type="evidence" value="ECO:0007669"/>
    <property type="project" value="UniProtKB-SubCell"/>
</dbReference>
<comment type="subcellular location">
    <subcellularLocation>
        <location evidence="1 7">Cell outer membrane</location>
        <topology evidence="1 7">Multi-pass membrane protein</topology>
    </subcellularLocation>
</comment>
<dbReference type="Gene3D" id="2.60.40.1120">
    <property type="entry name" value="Carboxypeptidase-like, regulatory domain"/>
    <property type="match status" value="1"/>
</dbReference>
<gene>
    <name evidence="10" type="ORF">MUY27_18935</name>
</gene>
<evidence type="ECO:0000256" key="6">
    <source>
        <dbReference type="ARBA" id="ARBA00023237"/>
    </source>
</evidence>
<dbReference type="Proteomes" id="UP001139450">
    <property type="component" value="Unassembled WGS sequence"/>
</dbReference>
<dbReference type="InterPro" id="IPR012910">
    <property type="entry name" value="Plug_dom"/>
</dbReference>
<evidence type="ECO:0000256" key="2">
    <source>
        <dbReference type="ARBA" id="ARBA00022448"/>
    </source>
</evidence>
<evidence type="ECO:0000259" key="9">
    <source>
        <dbReference type="Pfam" id="PF07715"/>
    </source>
</evidence>
<dbReference type="InterPro" id="IPR023997">
    <property type="entry name" value="TonB-dep_OMP_SusC/RagA_CS"/>
</dbReference>
<evidence type="ECO:0000256" key="8">
    <source>
        <dbReference type="SAM" id="SignalP"/>
    </source>
</evidence>
<dbReference type="InterPro" id="IPR037066">
    <property type="entry name" value="Plug_dom_sf"/>
</dbReference>
<dbReference type="InterPro" id="IPR036942">
    <property type="entry name" value="Beta-barrel_TonB_sf"/>
</dbReference>
<dbReference type="Gene3D" id="2.170.130.10">
    <property type="entry name" value="TonB-dependent receptor, plug domain"/>
    <property type="match status" value="1"/>
</dbReference>
<dbReference type="RefSeq" id="WP_245132748.1">
    <property type="nucleotide sequence ID" value="NZ_JALJEJ010000012.1"/>
</dbReference>
<evidence type="ECO:0000256" key="4">
    <source>
        <dbReference type="ARBA" id="ARBA00022692"/>
    </source>
</evidence>
<name>A0A9X2BD77_9SPHI</name>
<keyword evidence="6 7" id="KW-0998">Cell outer membrane</keyword>
<keyword evidence="8" id="KW-0732">Signal</keyword>
<keyword evidence="3 7" id="KW-1134">Transmembrane beta strand</keyword>
<sequence length="1028" mass="111225">MKKILLNFLWVLIMLGSHAYAQNRTVTGTVTGKEDGLPLPGVSVVVKGTKIGTQTGANGKFSLNVPSPNSVLVFSFVGYETTEARASANLNVSLITAQRSLNEVVVVGYGTQERRDLTGSVGKVSGATLASNPTPSFDKGLAGRVTGVRVTESSGFLGSAPTIRVRGTNSLSNEGGPLYVVDGIPIVTGNQSGVVANNPLADINSEDIESIEVLKDGSSTAIYGSRASSGVVLITTKKGKTGRQVINYSGWAGYATASKRLSVLNANDFITIANEKLTNSGATPKAFPTLDPTGNPYNTDWQDVVFRRGFQQNHAISVSGGTDKSNYYFSAGFADFKGQIVGNEQRKYNVRANVEQKALNILTLGFTSGISYVKNLGLNSGTNGLSANVNNALQALPNVPVFNPDGSYNISADGTVLGPGSNTKGIDNNYTNIKYILDNNIYKNQNLTFTGTGYLDAKIFDGLHARTQIGVNSLYGEDYQYWNPIHGDGRPNGLVFQQYIPTFNYDWVNTLTYNKIFGSHKINVVGGAEFQKQRARSFNAQGTGLSNVYFGPNNLISGTLSTPNIGGGIAENAIRSFFGRANYAFKDRYLLTLTYRSDYISNLGPNSPPGLLPGGSLGWRISDESFFKNSSALKFVNDLKLRASWARTGNVNIPTYAFASTYAPATYGTSSGIAFNVLGNDKLKYEKTDKLDFGFDLTMLHNRVSVTADYFKNNDNNLIQQVAIAPSLGVPGNQISQNVGSMYNKGFEVSVTSTNIQSSAFTWTSNFNFTYIKNKVTTLYGGNDLIGTYNITRVGNPLNSFYGYTFLGVNPANGNPMYLKGNGQTIQGDVTKGNYYIYDPANPTALVTQTTLNTADKTIIGNALPTYYGGFANNFTYKNFDLGIYLTFSGGNKVMNATRQETLLNQLFINNGTEILQRWNSPGQVTSVPKLYYGNGNFINTTGNASTRFLEDGKFIRGQELSLGYTLPKSIVQKVNMNKVRVYAQVQNAFIITKYKGLDPEVSNTGTSVDFNANPRPRTFILGLNVGF</sequence>
<evidence type="ECO:0000256" key="5">
    <source>
        <dbReference type="ARBA" id="ARBA00023136"/>
    </source>
</evidence>
<evidence type="ECO:0000313" key="10">
    <source>
        <dbReference type="EMBL" id="MCJ8211802.1"/>
    </source>
</evidence>
<dbReference type="InterPro" id="IPR023996">
    <property type="entry name" value="TonB-dep_OMP_SusC/RagA"/>
</dbReference>
<dbReference type="Pfam" id="PF07715">
    <property type="entry name" value="Plug"/>
    <property type="match status" value="1"/>
</dbReference>
<protein>
    <submittedName>
        <fullName evidence="10">TonB-dependent receptor</fullName>
    </submittedName>
</protein>
<accession>A0A9X2BD77</accession>
<dbReference type="AlphaFoldDB" id="A0A9X2BD77"/>
<keyword evidence="11" id="KW-1185">Reference proteome</keyword>
<comment type="caution">
    <text evidence="10">The sequence shown here is derived from an EMBL/GenBank/DDBJ whole genome shotgun (WGS) entry which is preliminary data.</text>
</comment>
<dbReference type="Pfam" id="PF13715">
    <property type="entry name" value="CarbopepD_reg_2"/>
    <property type="match status" value="1"/>
</dbReference>
<evidence type="ECO:0000256" key="1">
    <source>
        <dbReference type="ARBA" id="ARBA00004571"/>
    </source>
</evidence>
<dbReference type="EMBL" id="JALJEJ010000012">
    <property type="protein sequence ID" value="MCJ8211802.1"/>
    <property type="molecule type" value="Genomic_DNA"/>
</dbReference>
<dbReference type="NCBIfam" id="TIGR04056">
    <property type="entry name" value="OMP_RagA_SusC"/>
    <property type="match status" value="1"/>
</dbReference>
<dbReference type="SUPFAM" id="SSF56935">
    <property type="entry name" value="Porins"/>
    <property type="match status" value="1"/>
</dbReference>
<feature type="signal peptide" evidence="8">
    <location>
        <begin position="1"/>
        <end position="21"/>
    </location>
</feature>
<keyword evidence="2 7" id="KW-0813">Transport</keyword>
<organism evidence="10 11">
    <name type="scientific">Mucilaginibacter straminoryzae</name>
    <dbReference type="NCBI Taxonomy" id="2932774"/>
    <lineage>
        <taxon>Bacteria</taxon>
        <taxon>Pseudomonadati</taxon>
        <taxon>Bacteroidota</taxon>
        <taxon>Sphingobacteriia</taxon>
        <taxon>Sphingobacteriales</taxon>
        <taxon>Sphingobacteriaceae</taxon>
        <taxon>Mucilaginibacter</taxon>
    </lineage>
</organism>
<dbReference type="Gene3D" id="2.40.170.20">
    <property type="entry name" value="TonB-dependent receptor, beta-barrel domain"/>
    <property type="match status" value="1"/>
</dbReference>
<proteinExistence type="inferred from homology"/>
<dbReference type="SUPFAM" id="SSF49464">
    <property type="entry name" value="Carboxypeptidase regulatory domain-like"/>
    <property type="match status" value="1"/>
</dbReference>
<reference evidence="10" key="1">
    <citation type="submission" date="2022-04" db="EMBL/GenBank/DDBJ databases">
        <title>Mucilaginibacter sp. RS28 isolated from freshwater.</title>
        <authorList>
            <person name="Ko S.-R."/>
        </authorList>
    </citation>
    <scope>NUCLEOTIDE SEQUENCE</scope>
    <source>
        <strain evidence="10">RS28</strain>
    </source>
</reference>
<evidence type="ECO:0000256" key="7">
    <source>
        <dbReference type="PROSITE-ProRule" id="PRU01360"/>
    </source>
</evidence>
<feature type="chain" id="PRO_5040729214" evidence="8">
    <location>
        <begin position="22"/>
        <end position="1028"/>
    </location>
</feature>
<dbReference type="PROSITE" id="PS52016">
    <property type="entry name" value="TONB_DEPENDENT_REC_3"/>
    <property type="match status" value="1"/>
</dbReference>
<keyword evidence="5 7" id="KW-0472">Membrane</keyword>